<keyword evidence="1" id="KW-0175">Coiled coil</keyword>
<reference evidence="2 3" key="1">
    <citation type="submission" date="2019-09" db="EMBL/GenBank/DDBJ databases">
        <authorList>
            <person name="Valk L.C."/>
        </authorList>
    </citation>
    <scope>NUCLEOTIDE SEQUENCE [LARGE SCALE GENOMIC DNA]</scope>
    <source>
        <strain evidence="2">GalUA</strain>
    </source>
</reference>
<name>A0A7V7QM76_9FIRM</name>
<reference evidence="2 3" key="2">
    <citation type="submission" date="2020-02" db="EMBL/GenBank/DDBJ databases">
        <title>Candidatus Galacturonibacter soehngenii shows hetero-acetogenic catabolism of galacturonic acid but lacks a canonical carbon monoxide dehydrogenase/acetyl-CoA synthase complex.</title>
        <authorList>
            <person name="Diender M."/>
            <person name="Stouten G.R."/>
            <person name="Petersen J.F."/>
            <person name="Nielsen P.H."/>
            <person name="Dueholm M.S."/>
            <person name="Pronk J.T."/>
            <person name="Van Loosdrecht M.C.M."/>
        </authorList>
    </citation>
    <scope>NUCLEOTIDE SEQUENCE [LARGE SCALE GENOMIC DNA]</scope>
    <source>
        <strain evidence="2">GalUA</strain>
    </source>
</reference>
<sequence length="323" mass="37661">MRKDNVMKWIEKFPKNVKPTYEELIEFFPEGIRELFLVFDNKMASDYQVYNNYPRFDKTSGWKYGYCRKYRVELLSVTIVDDSFKALGITVKDNKSLNVLLEKCKAKYDDGYEERYNLITTAKKTNQMIRTKSRLEREKKELMELTENINSSKFNKSKWADKVSRNKLIKLYQGEAKGLLDEDLLDDIGYTFYTRCKQARDTREHLEKGEIICHFCGTVHKAVSYTALIACPCGYYYTYREYRRSCNANNVPGGRATEIFKAYTDNWLMCKSASEKMLLIDELVHECHVSAMTGVKGRSVCMNLVEGSLAQIKNMLEMLAGHE</sequence>
<proteinExistence type="predicted"/>
<comment type="caution">
    <text evidence="2">The sequence shown here is derived from an EMBL/GenBank/DDBJ whole genome shotgun (WGS) entry which is preliminary data.</text>
</comment>
<dbReference type="OrthoDB" id="2027232at2"/>
<gene>
    <name evidence="2" type="ORF">F7O84_04820</name>
</gene>
<evidence type="ECO:0000313" key="3">
    <source>
        <dbReference type="Proteomes" id="UP000461768"/>
    </source>
</evidence>
<dbReference type="AlphaFoldDB" id="A0A7V7QM76"/>
<evidence type="ECO:0000313" key="2">
    <source>
        <dbReference type="EMBL" id="KAB1439714.1"/>
    </source>
</evidence>
<feature type="coiled-coil region" evidence="1">
    <location>
        <begin position="125"/>
        <end position="155"/>
    </location>
</feature>
<organism evidence="2 3">
    <name type="scientific">Candidatus Galacturonatibacter soehngenii</name>
    <dbReference type="NCBI Taxonomy" id="2307010"/>
    <lineage>
        <taxon>Bacteria</taxon>
        <taxon>Bacillati</taxon>
        <taxon>Bacillota</taxon>
        <taxon>Clostridia</taxon>
        <taxon>Lachnospirales</taxon>
        <taxon>Lachnospiraceae</taxon>
        <taxon>Candidatus Galacturonatibacter</taxon>
    </lineage>
</organism>
<dbReference type="RefSeq" id="WP_151142498.1">
    <property type="nucleotide sequence ID" value="NZ_WAGX01000004.1"/>
</dbReference>
<protein>
    <submittedName>
        <fullName evidence="2">Uncharacterized protein</fullName>
    </submittedName>
</protein>
<keyword evidence="3" id="KW-1185">Reference proteome</keyword>
<accession>A0A7V7QM76</accession>
<evidence type="ECO:0000256" key="1">
    <source>
        <dbReference type="SAM" id="Coils"/>
    </source>
</evidence>
<dbReference type="Proteomes" id="UP000461768">
    <property type="component" value="Unassembled WGS sequence"/>
</dbReference>
<dbReference type="EMBL" id="WAGX01000004">
    <property type="protein sequence ID" value="KAB1439714.1"/>
    <property type="molecule type" value="Genomic_DNA"/>
</dbReference>